<name>A0A918XJH0_9ACTN</name>
<dbReference type="GO" id="GO:0046872">
    <property type="term" value="F:metal ion binding"/>
    <property type="evidence" value="ECO:0007669"/>
    <property type="project" value="UniProtKB-KW"/>
</dbReference>
<dbReference type="NCBIfam" id="NF006770">
    <property type="entry name" value="PRK09290.1-4"/>
    <property type="match status" value="1"/>
</dbReference>
<keyword evidence="6" id="KW-1185">Reference proteome</keyword>
<comment type="cofactor">
    <cofactor evidence="3">
        <name>Zn(2+)</name>
        <dbReference type="ChEBI" id="CHEBI:29105"/>
    </cofactor>
    <text evidence="3">Binds 2 Zn(2+) ions per subunit.</text>
</comment>
<sequence>MGFDRLWADLVPIGRDPATGGYHRHAWNAADARARAWFTDAARARDLDVRTDRNGNLWAWWGTPAPGAVATGSHLDSVPEGGAFDGPLGVVSALAAVDILRERGLRPERPLAVVVFVEEEGGRFGVPCLGSRLTAGEIDPDRVRALTDADGITWDEAMADAGLDPEALGPDPHLLRQLDAFVELHVEQGRHLAGTPHPVAAASSVWPHGRWRLDLTGRADHAGTTLLQDRADPMLPFARAVLAARESAAAHDARATVGKVRAVPNGTNAIASRVSAWLDARAADQTTLEAVVAGVRAEAERGADEHGVQLRMAQESHTPLVDFPRALRDRVAEVLARRAPEPEVPVLPTGAGHDAAVLSAHVPTAMLYVRNPTGISHSPQERANPEDCHAGVFALADVLQDLLEGPTGEVAP</sequence>
<gene>
    <name evidence="5" type="ORF">GCM10007147_40700</name>
</gene>
<comment type="caution">
    <text evidence="5">The sequence shown here is derived from an EMBL/GenBank/DDBJ whole genome shotgun (WGS) entry which is preliminary data.</text>
</comment>
<proteinExistence type="inferred from homology"/>
<dbReference type="Gene3D" id="3.40.630.10">
    <property type="entry name" value="Zn peptidases"/>
    <property type="match status" value="1"/>
</dbReference>
<dbReference type="InterPro" id="IPR010158">
    <property type="entry name" value="Amidase_Cbmase"/>
</dbReference>
<dbReference type="Gene3D" id="3.30.70.360">
    <property type="match status" value="1"/>
</dbReference>
<evidence type="ECO:0000256" key="1">
    <source>
        <dbReference type="ARBA" id="ARBA00006153"/>
    </source>
</evidence>
<dbReference type="PANTHER" id="PTHR32494:SF5">
    <property type="entry name" value="ALLANTOATE AMIDOHYDROLASE"/>
    <property type="match status" value="1"/>
</dbReference>
<dbReference type="NCBIfam" id="TIGR01879">
    <property type="entry name" value="hydantase"/>
    <property type="match status" value="1"/>
</dbReference>
<organism evidence="5 6">
    <name type="scientific">Nocardiopsis kunsanensis</name>
    <dbReference type="NCBI Taxonomy" id="141693"/>
    <lineage>
        <taxon>Bacteria</taxon>
        <taxon>Bacillati</taxon>
        <taxon>Actinomycetota</taxon>
        <taxon>Actinomycetes</taxon>
        <taxon>Streptosporangiales</taxon>
        <taxon>Nocardiopsidaceae</taxon>
        <taxon>Nocardiopsis</taxon>
    </lineage>
</organism>
<dbReference type="AlphaFoldDB" id="A0A918XJH0"/>
<dbReference type="InterPro" id="IPR036264">
    <property type="entry name" value="Bact_exopeptidase_dim_dom"/>
</dbReference>
<dbReference type="Proteomes" id="UP000654947">
    <property type="component" value="Unassembled WGS sequence"/>
</dbReference>
<dbReference type="SUPFAM" id="SSF55031">
    <property type="entry name" value="Bacterial exopeptidase dimerisation domain"/>
    <property type="match status" value="1"/>
</dbReference>
<feature type="binding site" evidence="4">
    <location>
        <position position="210"/>
    </location>
    <ligand>
        <name>allantoate</name>
        <dbReference type="ChEBI" id="CHEBI:17536"/>
    </ligand>
</feature>
<dbReference type="RefSeq" id="WP_193518512.1">
    <property type="nucleotide sequence ID" value="NZ_BMXL01000031.1"/>
</dbReference>
<evidence type="ECO:0000313" key="6">
    <source>
        <dbReference type="Proteomes" id="UP000654947"/>
    </source>
</evidence>
<dbReference type="SUPFAM" id="SSF53187">
    <property type="entry name" value="Zn-dependent exopeptidases"/>
    <property type="match status" value="1"/>
</dbReference>
<dbReference type="GO" id="GO:0016813">
    <property type="term" value="F:hydrolase activity, acting on carbon-nitrogen (but not peptide) bonds, in linear amidines"/>
    <property type="evidence" value="ECO:0007669"/>
    <property type="project" value="InterPro"/>
</dbReference>
<dbReference type="PANTHER" id="PTHR32494">
    <property type="entry name" value="ALLANTOATE DEIMINASE-RELATED"/>
    <property type="match status" value="1"/>
</dbReference>
<keyword evidence="3" id="KW-0479">Metal-binding</keyword>
<reference evidence="5 6" key="1">
    <citation type="journal article" date="2014" name="Int. J. Syst. Evol. Microbiol.">
        <title>Complete genome sequence of Corynebacterium casei LMG S-19264T (=DSM 44701T), isolated from a smear-ripened cheese.</title>
        <authorList>
            <consortium name="US DOE Joint Genome Institute (JGI-PGF)"/>
            <person name="Walter F."/>
            <person name="Albersmeier A."/>
            <person name="Kalinowski J."/>
            <person name="Ruckert C."/>
        </authorList>
    </citation>
    <scope>NUCLEOTIDE SEQUENCE [LARGE SCALE GENOMIC DNA]</scope>
    <source>
        <strain evidence="5 6">KCTC 19473</strain>
    </source>
</reference>
<dbReference type="EMBL" id="BMXL01000031">
    <property type="protein sequence ID" value="GHD34789.1"/>
    <property type="molecule type" value="Genomic_DNA"/>
</dbReference>
<evidence type="ECO:0000313" key="5">
    <source>
        <dbReference type="EMBL" id="GHD34789.1"/>
    </source>
</evidence>
<evidence type="ECO:0000256" key="3">
    <source>
        <dbReference type="PIRSR" id="PIRSR001235-1"/>
    </source>
</evidence>
<protein>
    <submittedName>
        <fullName evidence="5">Zn-dependent hydrolase</fullName>
    </submittedName>
</protein>
<dbReference type="Pfam" id="PF01546">
    <property type="entry name" value="Peptidase_M20"/>
    <property type="match status" value="1"/>
</dbReference>
<keyword evidence="3" id="KW-0862">Zinc</keyword>
<evidence type="ECO:0000256" key="2">
    <source>
        <dbReference type="ARBA" id="ARBA00022801"/>
    </source>
</evidence>
<evidence type="ECO:0000256" key="4">
    <source>
        <dbReference type="PIRSR" id="PIRSR001235-2"/>
    </source>
</evidence>
<keyword evidence="2 5" id="KW-0378">Hydrolase</keyword>
<feature type="binding site" evidence="4">
    <location>
        <position position="268"/>
    </location>
    <ligand>
        <name>allantoate</name>
        <dbReference type="ChEBI" id="CHEBI:17536"/>
    </ligand>
</feature>
<comment type="similarity">
    <text evidence="1">Belongs to the peptidase M20 family.</text>
</comment>
<accession>A0A918XJH0</accession>
<dbReference type="PIRSF" id="PIRSF001235">
    <property type="entry name" value="Amidase_carbamoylase"/>
    <property type="match status" value="1"/>
</dbReference>
<feature type="binding site" evidence="3">
    <location>
        <position position="377"/>
    </location>
    <ligand>
        <name>Zn(2+)</name>
        <dbReference type="ChEBI" id="CHEBI:29105"/>
        <label>2</label>
    </ligand>
</feature>
<feature type="binding site" evidence="4">
    <location>
        <position position="281"/>
    </location>
    <ligand>
        <name>allantoate</name>
        <dbReference type="ChEBI" id="CHEBI:17536"/>
    </ligand>
</feature>
<feature type="binding site" evidence="3">
    <location>
        <position position="85"/>
    </location>
    <ligand>
        <name>Zn(2+)</name>
        <dbReference type="ChEBI" id="CHEBI:29105"/>
        <label>2</label>
    </ligand>
</feature>
<feature type="binding site" evidence="3">
    <location>
        <position position="185"/>
    </location>
    <ligand>
        <name>Zn(2+)</name>
        <dbReference type="ChEBI" id="CHEBI:29105"/>
        <label>1</label>
    </ligand>
</feature>
<feature type="binding site" evidence="3">
    <location>
        <position position="120"/>
    </location>
    <ligand>
        <name>Zn(2+)</name>
        <dbReference type="ChEBI" id="CHEBI:29105"/>
        <label>2</label>
    </ligand>
</feature>
<feature type="binding site" evidence="3">
    <location>
        <position position="74"/>
    </location>
    <ligand>
        <name>Zn(2+)</name>
        <dbReference type="ChEBI" id="CHEBI:29105"/>
        <label>1</label>
    </ligand>
</feature>
<dbReference type="InterPro" id="IPR002933">
    <property type="entry name" value="Peptidase_M20"/>
</dbReference>
<feature type="binding site" evidence="3">
    <location>
        <position position="85"/>
    </location>
    <ligand>
        <name>Zn(2+)</name>
        <dbReference type="ChEBI" id="CHEBI:29105"/>
        <label>1</label>
    </ligand>
</feature>